<dbReference type="SMART" id="SM00249">
    <property type="entry name" value="PHD"/>
    <property type="match status" value="3"/>
</dbReference>
<keyword evidence="2 4" id="KW-0863">Zinc-finger</keyword>
<proteinExistence type="predicted"/>
<evidence type="ECO:0000256" key="5">
    <source>
        <dbReference type="SAM" id="MobiDB-lite"/>
    </source>
</evidence>
<dbReference type="InterPro" id="IPR001005">
    <property type="entry name" value="SANT/Myb"/>
</dbReference>
<dbReference type="GO" id="GO:0036205">
    <property type="term" value="P:histone catabolic process"/>
    <property type="evidence" value="ECO:0007669"/>
    <property type="project" value="TreeGrafter"/>
</dbReference>
<dbReference type="PANTHER" id="PTHR47672">
    <property type="entry name" value="E3 UBIQUITIN-PROTEIN LIGASE SNT2"/>
    <property type="match status" value="1"/>
</dbReference>
<dbReference type="GO" id="GO:0048189">
    <property type="term" value="C:Lid2 complex"/>
    <property type="evidence" value="ECO:0007669"/>
    <property type="project" value="TreeGrafter"/>
</dbReference>
<dbReference type="SMART" id="SM00717">
    <property type="entry name" value="SANT"/>
    <property type="match status" value="1"/>
</dbReference>
<dbReference type="Proteomes" id="UP000016930">
    <property type="component" value="Unassembled WGS sequence"/>
</dbReference>
<dbReference type="PANTHER" id="PTHR47672:SF1">
    <property type="entry name" value="E3 UBIQUITIN-PROTEIN LIGASE SNT2"/>
    <property type="match status" value="1"/>
</dbReference>
<dbReference type="CDD" id="cd15497">
    <property type="entry name" value="PHD1_Snt2p_like"/>
    <property type="match status" value="1"/>
</dbReference>
<dbReference type="Gene3D" id="2.30.30.490">
    <property type="match status" value="1"/>
</dbReference>
<feature type="region of interest" description="Disordered" evidence="5">
    <location>
        <begin position="484"/>
        <end position="511"/>
    </location>
</feature>
<dbReference type="InterPro" id="IPR001025">
    <property type="entry name" value="BAH_dom"/>
</dbReference>
<name>M2R461_CERS8</name>
<dbReference type="AlphaFoldDB" id="M2R461"/>
<keyword evidence="10" id="KW-1185">Reference proteome</keyword>
<dbReference type="InterPro" id="IPR013083">
    <property type="entry name" value="Znf_RING/FYVE/PHD"/>
</dbReference>
<dbReference type="GO" id="GO:0008270">
    <property type="term" value="F:zinc ion binding"/>
    <property type="evidence" value="ECO:0007669"/>
    <property type="project" value="UniProtKB-KW"/>
</dbReference>
<dbReference type="InterPro" id="IPR034732">
    <property type="entry name" value="EPHD"/>
</dbReference>
<evidence type="ECO:0008006" key="11">
    <source>
        <dbReference type="Google" id="ProtNLM"/>
    </source>
</evidence>
<dbReference type="Gene3D" id="1.10.10.60">
    <property type="entry name" value="Homeodomain-like"/>
    <property type="match status" value="1"/>
</dbReference>
<dbReference type="PROSITE" id="PS51038">
    <property type="entry name" value="BAH"/>
    <property type="match status" value="1"/>
</dbReference>
<dbReference type="CDD" id="cd15571">
    <property type="entry name" value="ePHD"/>
    <property type="match status" value="1"/>
</dbReference>
<dbReference type="SUPFAM" id="SSF57903">
    <property type="entry name" value="FYVE/PHD zinc finger"/>
    <property type="match status" value="2"/>
</dbReference>
<dbReference type="PROSITE" id="PS51805">
    <property type="entry name" value="EPHD"/>
    <property type="match status" value="1"/>
</dbReference>
<evidence type="ECO:0000259" key="6">
    <source>
        <dbReference type="PROSITE" id="PS50016"/>
    </source>
</evidence>
<dbReference type="Pfam" id="PF01426">
    <property type="entry name" value="BAH"/>
    <property type="match status" value="1"/>
</dbReference>
<reference evidence="9 10" key="1">
    <citation type="journal article" date="2012" name="Proc. Natl. Acad. Sci. U.S.A.">
        <title>Comparative genomics of Ceriporiopsis subvermispora and Phanerochaete chrysosporium provide insight into selective ligninolysis.</title>
        <authorList>
            <person name="Fernandez-Fueyo E."/>
            <person name="Ruiz-Duenas F.J."/>
            <person name="Ferreira P."/>
            <person name="Floudas D."/>
            <person name="Hibbett D.S."/>
            <person name="Canessa P."/>
            <person name="Larrondo L.F."/>
            <person name="James T.Y."/>
            <person name="Seelenfreund D."/>
            <person name="Lobos S."/>
            <person name="Polanco R."/>
            <person name="Tello M."/>
            <person name="Honda Y."/>
            <person name="Watanabe T."/>
            <person name="Watanabe T."/>
            <person name="Ryu J.S."/>
            <person name="Kubicek C.P."/>
            <person name="Schmoll M."/>
            <person name="Gaskell J."/>
            <person name="Hammel K.E."/>
            <person name="St John F.J."/>
            <person name="Vanden Wymelenberg A."/>
            <person name="Sabat G."/>
            <person name="Splinter BonDurant S."/>
            <person name="Syed K."/>
            <person name="Yadav J.S."/>
            <person name="Doddapaneni H."/>
            <person name="Subramanian V."/>
            <person name="Lavin J.L."/>
            <person name="Oguiza J.A."/>
            <person name="Perez G."/>
            <person name="Pisabarro A.G."/>
            <person name="Ramirez L."/>
            <person name="Santoyo F."/>
            <person name="Master E."/>
            <person name="Coutinho P.M."/>
            <person name="Henrissat B."/>
            <person name="Lombard V."/>
            <person name="Magnuson J.K."/>
            <person name="Kuees U."/>
            <person name="Hori C."/>
            <person name="Igarashi K."/>
            <person name="Samejima M."/>
            <person name="Held B.W."/>
            <person name="Barry K.W."/>
            <person name="LaButti K.M."/>
            <person name="Lapidus A."/>
            <person name="Lindquist E.A."/>
            <person name="Lucas S.M."/>
            <person name="Riley R."/>
            <person name="Salamov A.A."/>
            <person name="Hoffmeister D."/>
            <person name="Schwenk D."/>
            <person name="Hadar Y."/>
            <person name="Yarden O."/>
            <person name="de Vries R.P."/>
            <person name="Wiebenga A."/>
            <person name="Stenlid J."/>
            <person name="Eastwood D."/>
            <person name="Grigoriev I.V."/>
            <person name="Berka R.M."/>
            <person name="Blanchette R.A."/>
            <person name="Kersten P."/>
            <person name="Martinez A.T."/>
            <person name="Vicuna R."/>
            <person name="Cullen D."/>
        </authorList>
    </citation>
    <scope>NUCLEOTIDE SEQUENCE [LARGE SCALE GENOMIC DNA]</scope>
    <source>
        <strain evidence="9 10">B</strain>
    </source>
</reference>
<gene>
    <name evidence="9" type="ORF">CERSUDRAFT_64184</name>
</gene>
<dbReference type="InterPro" id="IPR011011">
    <property type="entry name" value="Znf_FYVE_PHD"/>
</dbReference>
<dbReference type="EMBL" id="KB445794">
    <property type="protein sequence ID" value="EMD39330.1"/>
    <property type="molecule type" value="Genomic_DNA"/>
</dbReference>
<dbReference type="Pfam" id="PF13832">
    <property type="entry name" value="zf-HC5HC2H_2"/>
    <property type="match status" value="1"/>
</dbReference>
<dbReference type="InterPro" id="IPR009057">
    <property type="entry name" value="Homeodomain-like_sf"/>
</dbReference>
<dbReference type="PROSITE" id="PS50016">
    <property type="entry name" value="ZF_PHD_2"/>
    <property type="match status" value="1"/>
</dbReference>
<accession>M2R461</accession>
<dbReference type="GO" id="GO:0004842">
    <property type="term" value="F:ubiquitin-protein transferase activity"/>
    <property type="evidence" value="ECO:0007669"/>
    <property type="project" value="TreeGrafter"/>
</dbReference>
<evidence type="ECO:0000313" key="10">
    <source>
        <dbReference type="Proteomes" id="UP000016930"/>
    </source>
</evidence>
<dbReference type="InterPro" id="IPR043151">
    <property type="entry name" value="BAH_sf"/>
</dbReference>
<evidence type="ECO:0000259" key="8">
    <source>
        <dbReference type="PROSITE" id="PS51805"/>
    </source>
</evidence>
<dbReference type="InterPro" id="IPR019787">
    <property type="entry name" value="Znf_PHD-finger"/>
</dbReference>
<feature type="domain" description="PHD-type" evidence="6">
    <location>
        <begin position="183"/>
        <end position="235"/>
    </location>
</feature>
<dbReference type="OrthoDB" id="336088at2759"/>
<evidence type="ECO:0000313" key="9">
    <source>
        <dbReference type="EMBL" id="EMD39330.1"/>
    </source>
</evidence>
<feature type="compositionally biased region" description="Basic and acidic residues" evidence="5">
    <location>
        <begin position="564"/>
        <end position="575"/>
    </location>
</feature>
<feature type="region of interest" description="Disordered" evidence="5">
    <location>
        <begin position="240"/>
        <end position="271"/>
    </location>
</feature>
<evidence type="ECO:0000256" key="3">
    <source>
        <dbReference type="ARBA" id="ARBA00022833"/>
    </source>
</evidence>
<keyword evidence="3" id="KW-0862">Zinc</keyword>
<feature type="region of interest" description="Disordered" evidence="5">
    <location>
        <begin position="564"/>
        <end position="603"/>
    </location>
</feature>
<keyword evidence="1" id="KW-0479">Metal-binding</keyword>
<sequence length="937" mass="105870">MPASDSTFSLTLKNGEQIKVNDHVYCSPSWSVRDGTPYSVARIMEFLPDQGVPTFDKSGKRNEPVTRVRLAWYYRPSDVTDRPVADSRLLLAAIYSEVCDISQLRSKCYVLHRDKISDLAGWKKRPDRFYFNRLFDPWIRKEFEVIPAVTLRNLPENIRDVLNSRYEYVVAEKEIIPDLTDTIRLCDTCAQWCPPAETVQCHRCKKFFHMSCVNPPLLAKPSRGYGWTCAPCSRKHEEEVDSHKVRHATPLVPKPKTNAPAPRGRGRPRKDRVLAEKEENVEIKHFKMWPFRYFGMYTVAEDTLDPDDLIFPRTATRVGPRYQASVPLQPGVENAYAAPDLEERGGDATIEVLSLVRDMTPAEVHKFRNNLTRNEHLKHSVDWLTEVMHRYTDAWVAGRDLSTVNMRTPLRLEKWKKTETRYADREWSEEEVAAFEDAIALHGAELRIVRDEVGTRSMPEVVRFYGHWKNARLGEDNERIKKARLSGKAKDMPPPSRAVSPDEEGSVVREPRSNVSCGACRTRESDTWWKAPKGLPTSALCDNCGLSWRKYADLNVRPVREEALAKSKSADKREGTPLNGPSAKRAKTLSSATSTPPPDGPSPAAPQLQCLACQKNGPVGKVLRCRQCQFRAHAGACGVVTDPSTVESWVCELCQNEKSLEASLNPECLLCPRARKDAKRKTIYPPPDSYLRACKPTEGQAWVHVVCSVFMPEVVYSDASRLRLVEGISTIPQYRWTNKCTLCDTDEGAVVRCAECPAEFHVSCAWRQGHKFGFEMQQVKASRRDTTTMVDFNEDTGCMVPLIICKGHTNHRRELYEICDTNEFGETALQVYCKNYKQVPVAGSHGLLRKARRLDNILNNNGNDAQSSVSLDDVSSTDPDPKCHRCHTEYSPIFHPHTLNGKVSSQPSMKAWLCHKCHIDPVPAPDGHAHTNGVSSS</sequence>
<evidence type="ECO:0000256" key="4">
    <source>
        <dbReference type="PROSITE-ProRule" id="PRU00146"/>
    </source>
</evidence>
<dbReference type="Pfam" id="PF00628">
    <property type="entry name" value="PHD"/>
    <property type="match status" value="1"/>
</dbReference>
<dbReference type="HOGENOM" id="CLU_001514_0_0_1"/>
<evidence type="ECO:0000256" key="1">
    <source>
        <dbReference type="ARBA" id="ARBA00022723"/>
    </source>
</evidence>
<dbReference type="SUPFAM" id="SSF57716">
    <property type="entry name" value="Glucocorticoid receptor-like (DNA-binding domain)"/>
    <property type="match status" value="1"/>
</dbReference>
<organism evidence="9 10">
    <name type="scientific">Ceriporiopsis subvermispora (strain B)</name>
    <name type="common">White-rot fungus</name>
    <name type="synonym">Gelatoporia subvermispora</name>
    <dbReference type="NCBI Taxonomy" id="914234"/>
    <lineage>
        <taxon>Eukaryota</taxon>
        <taxon>Fungi</taxon>
        <taxon>Dikarya</taxon>
        <taxon>Basidiomycota</taxon>
        <taxon>Agaricomycotina</taxon>
        <taxon>Agaricomycetes</taxon>
        <taxon>Polyporales</taxon>
        <taxon>Gelatoporiaceae</taxon>
        <taxon>Gelatoporia</taxon>
    </lineage>
</organism>
<dbReference type="GO" id="GO:0003682">
    <property type="term" value="F:chromatin binding"/>
    <property type="evidence" value="ECO:0007669"/>
    <property type="project" value="InterPro"/>
</dbReference>
<dbReference type="STRING" id="914234.M2R461"/>
<dbReference type="SUPFAM" id="SSF46689">
    <property type="entry name" value="Homeodomain-like"/>
    <property type="match status" value="1"/>
</dbReference>
<evidence type="ECO:0000259" key="7">
    <source>
        <dbReference type="PROSITE" id="PS51038"/>
    </source>
</evidence>
<dbReference type="SMART" id="SM00439">
    <property type="entry name" value="BAH"/>
    <property type="match status" value="1"/>
</dbReference>
<feature type="domain" description="BAH" evidence="7">
    <location>
        <begin position="16"/>
        <end position="146"/>
    </location>
</feature>
<dbReference type="InterPro" id="IPR029617">
    <property type="entry name" value="Snt2"/>
</dbReference>
<evidence type="ECO:0000256" key="2">
    <source>
        <dbReference type="ARBA" id="ARBA00022771"/>
    </source>
</evidence>
<dbReference type="InterPro" id="IPR001965">
    <property type="entry name" value="Znf_PHD"/>
</dbReference>
<dbReference type="Gene3D" id="3.30.40.10">
    <property type="entry name" value="Zinc/RING finger domain, C3HC4 (zinc finger)"/>
    <property type="match status" value="2"/>
</dbReference>
<feature type="domain" description="PHD-type" evidence="8">
    <location>
        <begin position="665"/>
        <end position="796"/>
    </location>
</feature>
<protein>
    <recommendedName>
        <fullName evidence="11">Lid2 complex component snt2</fullName>
    </recommendedName>
</protein>